<evidence type="ECO:0000256" key="1">
    <source>
        <dbReference type="SAM" id="MobiDB-lite"/>
    </source>
</evidence>
<gene>
    <name evidence="2" type="ORF">GGX14DRAFT_405438</name>
</gene>
<feature type="region of interest" description="Disordered" evidence="1">
    <location>
        <begin position="199"/>
        <end position="218"/>
    </location>
</feature>
<feature type="compositionally biased region" description="Gly residues" evidence="1">
    <location>
        <begin position="208"/>
        <end position="218"/>
    </location>
</feature>
<feature type="region of interest" description="Disordered" evidence="1">
    <location>
        <begin position="1"/>
        <end position="23"/>
    </location>
</feature>
<reference evidence="2" key="1">
    <citation type="submission" date="2023-03" db="EMBL/GenBank/DDBJ databases">
        <title>Massive genome expansion in bonnet fungi (Mycena s.s.) driven by repeated elements and novel gene families across ecological guilds.</title>
        <authorList>
            <consortium name="Lawrence Berkeley National Laboratory"/>
            <person name="Harder C.B."/>
            <person name="Miyauchi S."/>
            <person name="Viragh M."/>
            <person name="Kuo A."/>
            <person name="Thoen E."/>
            <person name="Andreopoulos B."/>
            <person name="Lu D."/>
            <person name="Skrede I."/>
            <person name="Drula E."/>
            <person name="Henrissat B."/>
            <person name="Morin E."/>
            <person name="Kohler A."/>
            <person name="Barry K."/>
            <person name="LaButti K."/>
            <person name="Morin E."/>
            <person name="Salamov A."/>
            <person name="Lipzen A."/>
            <person name="Mereny Z."/>
            <person name="Hegedus B."/>
            <person name="Baldrian P."/>
            <person name="Stursova M."/>
            <person name="Weitz H."/>
            <person name="Taylor A."/>
            <person name="Grigoriev I.V."/>
            <person name="Nagy L.G."/>
            <person name="Martin F."/>
            <person name="Kauserud H."/>
        </authorList>
    </citation>
    <scope>NUCLEOTIDE SEQUENCE</scope>
    <source>
        <strain evidence="2">9144</strain>
    </source>
</reference>
<dbReference type="EMBL" id="JARJCW010000107">
    <property type="protein sequence ID" value="KAJ7193537.1"/>
    <property type="molecule type" value="Genomic_DNA"/>
</dbReference>
<evidence type="ECO:0000313" key="2">
    <source>
        <dbReference type="EMBL" id="KAJ7193537.1"/>
    </source>
</evidence>
<keyword evidence="3" id="KW-1185">Reference proteome</keyword>
<accession>A0AAD6XZ76</accession>
<name>A0AAD6XZ76_9AGAR</name>
<proteinExistence type="predicted"/>
<organism evidence="2 3">
    <name type="scientific">Mycena pura</name>
    <dbReference type="NCBI Taxonomy" id="153505"/>
    <lineage>
        <taxon>Eukaryota</taxon>
        <taxon>Fungi</taxon>
        <taxon>Dikarya</taxon>
        <taxon>Basidiomycota</taxon>
        <taxon>Agaricomycotina</taxon>
        <taxon>Agaricomycetes</taxon>
        <taxon>Agaricomycetidae</taxon>
        <taxon>Agaricales</taxon>
        <taxon>Marasmiineae</taxon>
        <taxon>Mycenaceae</taxon>
        <taxon>Mycena</taxon>
    </lineage>
</organism>
<dbReference type="AlphaFoldDB" id="A0AAD6XZ76"/>
<evidence type="ECO:0000313" key="3">
    <source>
        <dbReference type="Proteomes" id="UP001219525"/>
    </source>
</evidence>
<comment type="caution">
    <text evidence="2">The sequence shown here is derived from an EMBL/GenBank/DDBJ whole genome shotgun (WGS) entry which is preliminary data.</text>
</comment>
<protein>
    <submittedName>
        <fullName evidence="2">Uncharacterized protein</fullName>
    </submittedName>
</protein>
<dbReference type="Proteomes" id="UP001219525">
    <property type="component" value="Unassembled WGS sequence"/>
</dbReference>
<feature type="compositionally biased region" description="Basic residues" evidence="1">
    <location>
        <begin position="133"/>
        <end position="142"/>
    </location>
</feature>
<sequence length="218" mass="22998">MWSGRVMEERAPHTHGGQAHDQEARWMSGQRVHIVGKRGRHECGEAQCGTRRRASGTRRAAGERYTACGRRAVHGEVREVRTTHAFGPTHAATGMPMCTADGGGGQRAHVLGGQRAPATGVPTATGRAHVRSGRRAHTHGKCSPRVWGDEHAHTRGGRRTHAHGGQGAHARGGRGAWRTAGPCAWLTRAAARVPTRAVDSGDGCAHVRGGGRGIADAS</sequence>
<feature type="region of interest" description="Disordered" evidence="1">
    <location>
        <begin position="133"/>
        <end position="175"/>
    </location>
</feature>